<sequence>MDRRLALKNLGLSLGYVVAVPTLISIVQSCKNDTGIAFTPEFFSQEEGSVVVTLMDIILPKTDSPSASEAKVHLFVDQYINVSNTQVEKDLFKAKMASFMALATKSAGKETASDLTAEELEKTLASCLKLTDAQIEAKDLALKNYNKAIANGEVAKLDDNSAAIAFAQELRGLTIHGYKTTEEIAKNFLDFDPIPGKYVACGTVEELTGGKAWAL</sequence>
<name>A0A1K1PLM7_9FLAO</name>
<organism evidence="1 2">
    <name type="scientific">Cellulophaga fucicola</name>
    <dbReference type="NCBI Taxonomy" id="76595"/>
    <lineage>
        <taxon>Bacteria</taxon>
        <taxon>Pseudomonadati</taxon>
        <taxon>Bacteroidota</taxon>
        <taxon>Flavobacteriia</taxon>
        <taxon>Flavobacteriales</taxon>
        <taxon>Flavobacteriaceae</taxon>
        <taxon>Cellulophaga</taxon>
    </lineage>
</organism>
<dbReference type="InterPro" id="IPR027056">
    <property type="entry name" value="Gluconate_2DH_su3"/>
</dbReference>
<accession>A0A1K1PLM7</accession>
<dbReference type="OrthoDB" id="6385145at2"/>
<dbReference type="AlphaFoldDB" id="A0A1K1PLM7"/>
<proteinExistence type="predicted"/>
<dbReference type="Pfam" id="PF13618">
    <property type="entry name" value="Gluconate_2-dh3"/>
    <property type="match status" value="1"/>
</dbReference>
<gene>
    <name evidence="1" type="ORF">SAMN05660313_01977</name>
</gene>
<evidence type="ECO:0000313" key="1">
    <source>
        <dbReference type="EMBL" id="SFW48516.1"/>
    </source>
</evidence>
<dbReference type="PROSITE" id="PS51257">
    <property type="entry name" value="PROKAR_LIPOPROTEIN"/>
    <property type="match status" value="1"/>
</dbReference>
<dbReference type="EMBL" id="FPIY01000002">
    <property type="protein sequence ID" value="SFW48516.1"/>
    <property type="molecule type" value="Genomic_DNA"/>
</dbReference>
<dbReference type="Proteomes" id="UP000183257">
    <property type="component" value="Unassembled WGS sequence"/>
</dbReference>
<protein>
    <submittedName>
        <fullName evidence="1">Gluconate 2-dehydrogenase subunit 3</fullName>
    </submittedName>
</protein>
<evidence type="ECO:0000313" key="2">
    <source>
        <dbReference type="Proteomes" id="UP000183257"/>
    </source>
</evidence>
<reference evidence="2" key="1">
    <citation type="submission" date="2016-11" db="EMBL/GenBank/DDBJ databases">
        <authorList>
            <person name="Varghese N."/>
            <person name="Submissions S."/>
        </authorList>
    </citation>
    <scope>NUCLEOTIDE SEQUENCE [LARGE SCALE GENOMIC DNA]</scope>
    <source>
        <strain evidence="2">DSM 24786</strain>
    </source>
</reference>
<dbReference type="RefSeq" id="WP_072303601.1">
    <property type="nucleotide sequence ID" value="NZ_FPIY01000002.1"/>
</dbReference>
<dbReference type="STRING" id="76595.SAMN05660313_01977"/>
<keyword evidence="2" id="KW-1185">Reference proteome</keyword>